<dbReference type="Pfam" id="PF02493">
    <property type="entry name" value="MORN"/>
    <property type="match status" value="3"/>
</dbReference>
<evidence type="ECO:0000256" key="3">
    <source>
        <dbReference type="SAM" id="MobiDB-lite"/>
    </source>
</evidence>
<organism evidence="4 5">
    <name type="scientific">Arachis duranensis</name>
    <name type="common">Wild peanut</name>
    <dbReference type="NCBI Taxonomy" id="130453"/>
    <lineage>
        <taxon>Eukaryota</taxon>
        <taxon>Viridiplantae</taxon>
        <taxon>Streptophyta</taxon>
        <taxon>Embryophyta</taxon>
        <taxon>Tracheophyta</taxon>
        <taxon>Spermatophyta</taxon>
        <taxon>Magnoliopsida</taxon>
        <taxon>eudicotyledons</taxon>
        <taxon>Gunneridae</taxon>
        <taxon>Pentapetalae</taxon>
        <taxon>rosids</taxon>
        <taxon>fabids</taxon>
        <taxon>Fabales</taxon>
        <taxon>Fabaceae</taxon>
        <taxon>Papilionoideae</taxon>
        <taxon>50 kb inversion clade</taxon>
        <taxon>dalbergioids sensu lato</taxon>
        <taxon>Dalbergieae</taxon>
        <taxon>Pterocarpus clade</taxon>
        <taxon>Arachis</taxon>
    </lineage>
</organism>
<accession>A0A6P4CRS2</accession>
<gene>
    <name evidence="5" type="primary">LOC107480059</name>
</gene>
<evidence type="ECO:0000256" key="2">
    <source>
        <dbReference type="SAM" id="Coils"/>
    </source>
</evidence>
<evidence type="ECO:0000313" key="5">
    <source>
        <dbReference type="RefSeq" id="XP_015955669.1"/>
    </source>
</evidence>
<evidence type="ECO:0000313" key="4">
    <source>
        <dbReference type="Proteomes" id="UP000515211"/>
    </source>
</evidence>
<dbReference type="Proteomes" id="UP000515211">
    <property type="component" value="Chromosome 1"/>
</dbReference>
<dbReference type="PANTHER" id="PTHR23084:SF179">
    <property type="entry name" value="OS10G0565000 PROTEIN"/>
    <property type="match status" value="1"/>
</dbReference>
<dbReference type="SMART" id="SM00698">
    <property type="entry name" value="MORN"/>
    <property type="match status" value="4"/>
</dbReference>
<dbReference type="RefSeq" id="XP_015955669.1">
    <property type="nucleotide sequence ID" value="XM_016100183.1"/>
</dbReference>
<reference evidence="5" key="2">
    <citation type="submission" date="2025-08" db="UniProtKB">
        <authorList>
            <consortium name="RefSeq"/>
        </authorList>
    </citation>
    <scope>IDENTIFICATION</scope>
    <source>
        <tissue evidence="5">Whole plant</tissue>
    </source>
</reference>
<name>A0A6P4CRS2_ARADU</name>
<sequence>MSERYEGDWVDEKYEGFGVKTWTRGSRYKGQFKMGLRHGCRVYKFYTGNVYAGEWLSRQSHGCGVHTCDDGSKYVGEYKWRIKHGRGYYHFSFYGWREENSGWLIQGSDEDGEDSSATPSASQDREVTGKAVVRPTGLIKVVSNPKKRKRDSGKTLSVMEKNFDAGGFIESQLLPDTDEFFRDADLSGQARWIYRSLLRAATIAKKVEPILENYHNMEVKLQDSQKDLTDSRSREESLKTKLSELEEKSKEYAEEANRLVEWDIALMKDLNTSRGEAAAAKKKVEELEGKLKLAESSTEAARKDMVALEKKNRKLAQGAREAVKLTEEGIKLQVAVLAPDLNLSQVGAFKTVENGKIVDILKS</sequence>
<keyword evidence="2" id="KW-0175">Coiled coil</keyword>
<evidence type="ECO:0000256" key="1">
    <source>
        <dbReference type="ARBA" id="ARBA00022737"/>
    </source>
</evidence>
<keyword evidence="1" id="KW-0677">Repeat</keyword>
<reference evidence="4" key="1">
    <citation type="journal article" date="2016" name="Nat. Genet.">
        <title>The genome sequences of Arachis duranensis and Arachis ipaensis, the diploid ancestors of cultivated peanut.</title>
        <authorList>
            <person name="Bertioli D.J."/>
            <person name="Cannon S.B."/>
            <person name="Froenicke L."/>
            <person name="Huang G."/>
            <person name="Farmer A.D."/>
            <person name="Cannon E.K."/>
            <person name="Liu X."/>
            <person name="Gao D."/>
            <person name="Clevenger J."/>
            <person name="Dash S."/>
            <person name="Ren L."/>
            <person name="Moretzsohn M.C."/>
            <person name="Shirasawa K."/>
            <person name="Huang W."/>
            <person name="Vidigal B."/>
            <person name="Abernathy B."/>
            <person name="Chu Y."/>
            <person name="Niederhuth C.E."/>
            <person name="Umale P."/>
            <person name="Araujo A.C."/>
            <person name="Kozik A."/>
            <person name="Kim K.D."/>
            <person name="Burow M.D."/>
            <person name="Varshney R.K."/>
            <person name="Wang X."/>
            <person name="Zhang X."/>
            <person name="Barkley N."/>
            <person name="Guimaraes P.M."/>
            <person name="Isobe S."/>
            <person name="Guo B."/>
            <person name="Liao B."/>
            <person name="Stalker H.T."/>
            <person name="Schmitz R.J."/>
            <person name="Scheffler B.E."/>
            <person name="Leal-Bertioli S.C."/>
            <person name="Xun X."/>
            <person name="Jackson S.A."/>
            <person name="Michelmore R."/>
            <person name="Ozias-Akins P."/>
        </authorList>
    </citation>
    <scope>NUCLEOTIDE SEQUENCE [LARGE SCALE GENOMIC DNA]</scope>
    <source>
        <strain evidence="4">cv. V14167</strain>
    </source>
</reference>
<feature type="region of interest" description="Disordered" evidence="3">
    <location>
        <begin position="107"/>
        <end position="129"/>
    </location>
</feature>
<dbReference type="KEGG" id="adu:107480059"/>
<feature type="coiled-coil region" evidence="2">
    <location>
        <begin position="228"/>
        <end position="328"/>
    </location>
</feature>
<keyword evidence="4" id="KW-1185">Reference proteome</keyword>
<dbReference type="FunFam" id="2.20.110.10:FF:000002">
    <property type="entry name" value="Phosphatidylinositol 4-phosphate 5-kinase 8"/>
    <property type="match status" value="1"/>
</dbReference>
<dbReference type="SUPFAM" id="SSF82185">
    <property type="entry name" value="Histone H3 K4-specific methyltransferase SET7/9 N-terminal domain"/>
    <property type="match status" value="1"/>
</dbReference>
<dbReference type="GO" id="GO:0016020">
    <property type="term" value="C:membrane"/>
    <property type="evidence" value="ECO:0007669"/>
    <property type="project" value="UniProtKB-ARBA"/>
</dbReference>
<dbReference type="Gene3D" id="2.20.110.10">
    <property type="entry name" value="Histone H3 K4-specific methyltransferase SET7/9 N-terminal domain"/>
    <property type="match status" value="1"/>
</dbReference>
<dbReference type="AlphaFoldDB" id="A0A6P4CRS2"/>
<protein>
    <submittedName>
        <fullName evidence="5">Uncharacterized protein LOC107480059</fullName>
    </submittedName>
</protein>
<dbReference type="GeneID" id="107480059"/>
<dbReference type="PANTHER" id="PTHR23084">
    <property type="entry name" value="PHOSPHATIDYLINOSITOL-4-PHOSPHATE 5-KINASE RELATED"/>
    <property type="match status" value="1"/>
</dbReference>
<proteinExistence type="predicted"/>
<dbReference type="InterPro" id="IPR003409">
    <property type="entry name" value="MORN"/>
</dbReference>